<evidence type="ECO:0000256" key="7">
    <source>
        <dbReference type="ARBA" id="ARBA00022801"/>
    </source>
</evidence>
<dbReference type="CDD" id="cd16922">
    <property type="entry name" value="HATPase_EvgS-ArcB-TorS-like"/>
    <property type="match status" value="1"/>
</dbReference>
<evidence type="ECO:0000256" key="8">
    <source>
        <dbReference type="ARBA" id="ARBA00022840"/>
    </source>
</evidence>
<dbReference type="GO" id="GO:0005524">
    <property type="term" value="F:ATP binding"/>
    <property type="evidence" value="ECO:0007669"/>
    <property type="project" value="UniProtKB-KW"/>
</dbReference>
<dbReference type="CDD" id="cd17546">
    <property type="entry name" value="REC_hyHK_CKI1_RcsC-like"/>
    <property type="match status" value="1"/>
</dbReference>
<evidence type="ECO:0000256" key="2">
    <source>
        <dbReference type="ARBA" id="ARBA00012438"/>
    </source>
</evidence>
<feature type="domain" description="Histidine kinase" evidence="14">
    <location>
        <begin position="387"/>
        <end position="604"/>
    </location>
</feature>
<dbReference type="InterPro" id="IPR003594">
    <property type="entry name" value="HATPase_dom"/>
</dbReference>
<dbReference type="Pfam" id="PF02518">
    <property type="entry name" value="HATPase_c"/>
    <property type="match status" value="1"/>
</dbReference>
<proteinExistence type="predicted"/>
<feature type="transmembrane region" description="Helical" evidence="13">
    <location>
        <begin position="289"/>
        <end position="313"/>
    </location>
</feature>
<dbReference type="GO" id="GO:0016787">
    <property type="term" value="F:hydrolase activity"/>
    <property type="evidence" value="ECO:0007669"/>
    <property type="project" value="UniProtKB-KW"/>
</dbReference>
<dbReference type="PRINTS" id="PR00344">
    <property type="entry name" value="BCTRLSENSOR"/>
</dbReference>
<dbReference type="InterPro" id="IPR036890">
    <property type="entry name" value="HATPase_C_sf"/>
</dbReference>
<dbReference type="eggNOG" id="COG2205">
    <property type="taxonomic scope" value="Bacteria"/>
</dbReference>
<dbReference type="SUPFAM" id="SSF52172">
    <property type="entry name" value="CheY-like"/>
    <property type="match status" value="1"/>
</dbReference>
<comment type="catalytic activity">
    <reaction evidence="1">
        <text>ATP + protein L-histidine = ADP + protein N-phospho-L-histidine.</text>
        <dbReference type="EC" id="2.7.13.3"/>
    </reaction>
</comment>
<dbReference type="GO" id="GO:0000155">
    <property type="term" value="F:phosphorelay sensor kinase activity"/>
    <property type="evidence" value="ECO:0007669"/>
    <property type="project" value="InterPro"/>
</dbReference>
<accession>E8MBC0</accession>
<dbReference type="Pfam" id="PF00512">
    <property type="entry name" value="HisKA"/>
    <property type="match status" value="1"/>
</dbReference>
<keyword evidence="13" id="KW-0812">Transmembrane</keyword>
<feature type="modified residue" description="4-aspartylphosphate" evidence="12">
    <location>
        <position position="799"/>
    </location>
</feature>
<evidence type="ECO:0000256" key="9">
    <source>
        <dbReference type="ARBA" id="ARBA00023012"/>
    </source>
</evidence>
<dbReference type="CDD" id="cd00082">
    <property type="entry name" value="HisKA"/>
    <property type="match status" value="1"/>
</dbReference>
<gene>
    <name evidence="16" type="ORF">VISI1226_03645</name>
</gene>
<dbReference type="RefSeq" id="WP_008080030.1">
    <property type="nucleotide sequence ID" value="NZ_AEVT01000099.1"/>
</dbReference>
<protein>
    <recommendedName>
        <fullName evidence="11">Sensory/regulatory protein RpfC</fullName>
        <ecNumber evidence="2">2.7.13.3</ecNumber>
    </recommendedName>
</protein>
<dbReference type="InterPro" id="IPR004358">
    <property type="entry name" value="Sig_transdc_His_kin-like_C"/>
</dbReference>
<dbReference type="SMART" id="SM00388">
    <property type="entry name" value="HisKA"/>
    <property type="match status" value="1"/>
</dbReference>
<dbReference type="InterPro" id="IPR036097">
    <property type="entry name" value="HisK_dim/P_sf"/>
</dbReference>
<dbReference type="Gene3D" id="3.40.50.2300">
    <property type="match status" value="1"/>
</dbReference>
<dbReference type="OrthoDB" id="9810730at2"/>
<comment type="caution">
    <text evidence="16">The sequence shown here is derived from an EMBL/GenBank/DDBJ whole genome shotgun (WGS) entry which is preliminary data.</text>
</comment>
<keyword evidence="3 12" id="KW-0597">Phosphoprotein</keyword>
<dbReference type="PANTHER" id="PTHR45339:SF1">
    <property type="entry name" value="HYBRID SIGNAL TRANSDUCTION HISTIDINE KINASE J"/>
    <property type="match status" value="1"/>
</dbReference>
<sequence>MLLTRMSIKSRLLILCLLPTIVIILLSANLVNQLQGRLHSYQLVDEKNAAINLLTEFSKHNYSALSRQLNGQQNQTYVALANQTLQQLLALERRSEREASSVSYIEELMQLFPELSKAGREETIELGRLIYTVYYDLYASVLSRDNINLSTDVHKLDLIISDLSWLHFWMEREAWLVQEIQVEGWPYNVYAPEYFRISERQRHYLDKFITLGADSEQVESLLAIFTSQDFQKSTYVREQILYNRYTLDQLGQAVSVVELRNKLVERQLLLFSRHLQNELGAEIKYSQRAMWAIAGVGIIAMVIMFAWGTSTLYRINSKLSRILQVMSNLRGSSHVEQIPIDGRDEFAKFATELNYTIAKQKAYEQDLVKAKEHAEAANQAKSIFLANMSHEIRTPLNGIIGMTEILADSHLSAAQKDILNDVDASSHALLVLINDILDLSKIESGNLALSPHMASVREIIFDTVNMVNSHALKQEVTLHVEFADHVPNHLELDEFRVKQVLMNLMSNAIKFSPQGNVIMRVSVVEHHGLSIEVADTGVGIAEDKLAEIFKPFTQEDGTITRRFGGTGLGLTICNQLVDLMNGQISVESGLGEGSRFTFTLPMVEPETKPSIPQYPLKALFIANQAIHQQLAYAESVRLGLVVTQCENCEQLDDLPDEYDVILYCLAKHTKSRTDLSQLRARFPSADIIGLQHHLYPASDLEGLLTNQIALPILGKRFESVLSQCQSDSRFKIAQRDKLVSQPDVGVVKRVLIVEDNLMNQKIASFFLSKVGIDFTIASNGLEAVNLVKAEQEYCAILMDCMMPIMDGLTATQQIRQWEEEQNRPRVPIVALTASVLPEEIQSCFDAGMDAYLPKPYKSKQLFDIFERLHVTF</sequence>
<dbReference type="InterPro" id="IPR003661">
    <property type="entry name" value="HisK_dim/P_dom"/>
</dbReference>
<evidence type="ECO:0000256" key="12">
    <source>
        <dbReference type="PROSITE-ProRule" id="PRU00169"/>
    </source>
</evidence>
<dbReference type="EC" id="2.7.13.3" evidence="2"/>
<keyword evidence="4" id="KW-0808">Transferase</keyword>
<dbReference type="SUPFAM" id="SSF55874">
    <property type="entry name" value="ATPase domain of HSP90 chaperone/DNA topoisomerase II/histidine kinase"/>
    <property type="match status" value="1"/>
</dbReference>
<dbReference type="PROSITE" id="PS50109">
    <property type="entry name" value="HIS_KIN"/>
    <property type="match status" value="1"/>
</dbReference>
<dbReference type="FunFam" id="1.10.287.130:FF:000002">
    <property type="entry name" value="Two-component osmosensing histidine kinase"/>
    <property type="match status" value="1"/>
</dbReference>
<dbReference type="Proteomes" id="UP000006228">
    <property type="component" value="Unassembled WGS sequence"/>
</dbReference>
<keyword evidence="13" id="KW-1133">Transmembrane helix</keyword>
<organism evidence="16 17">
    <name type="scientific">Vibrio sinaloensis DSM 21326</name>
    <dbReference type="NCBI Taxonomy" id="945550"/>
    <lineage>
        <taxon>Bacteria</taxon>
        <taxon>Pseudomonadati</taxon>
        <taxon>Pseudomonadota</taxon>
        <taxon>Gammaproteobacteria</taxon>
        <taxon>Vibrionales</taxon>
        <taxon>Vibrionaceae</taxon>
        <taxon>Vibrio</taxon>
        <taxon>Vibrio oreintalis group</taxon>
    </lineage>
</organism>
<dbReference type="Pfam" id="PF00072">
    <property type="entry name" value="Response_reg"/>
    <property type="match status" value="1"/>
</dbReference>
<keyword evidence="5" id="KW-0547">Nucleotide-binding</keyword>
<dbReference type="GeneID" id="95570849"/>
<evidence type="ECO:0000256" key="4">
    <source>
        <dbReference type="ARBA" id="ARBA00022679"/>
    </source>
</evidence>
<evidence type="ECO:0000256" key="5">
    <source>
        <dbReference type="ARBA" id="ARBA00022741"/>
    </source>
</evidence>
<dbReference type="SUPFAM" id="SSF47384">
    <property type="entry name" value="Homodimeric domain of signal transducing histidine kinase"/>
    <property type="match status" value="1"/>
</dbReference>
<evidence type="ECO:0000259" key="14">
    <source>
        <dbReference type="PROSITE" id="PS50109"/>
    </source>
</evidence>
<evidence type="ECO:0000256" key="1">
    <source>
        <dbReference type="ARBA" id="ARBA00000085"/>
    </source>
</evidence>
<dbReference type="SMART" id="SM00387">
    <property type="entry name" value="HATPase_c"/>
    <property type="match status" value="1"/>
</dbReference>
<dbReference type="eggNOG" id="COG0784">
    <property type="taxonomic scope" value="Bacteria"/>
</dbReference>
<comment type="subunit">
    <text evidence="10">At low DSF concentrations, interacts with RpfF.</text>
</comment>
<dbReference type="EMBL" id="AEVT01000099">
    <property type="protein sequence ID" value="EGA68703.1"/>
    <property type="molecule type" value="Genomic_DNA"/>
</dbReference>
<evidence type="ECO:0000256" key="6">
    <source>
        <dbReference type="ARBA" id="ARBA00022777"/>
    </source>
</evidence>
<feature type="domain" description="Response regulatory" evidence="15">
    <location>
        <begin position="749"/>
        <end position="869"/>
    </location>
</feature>
<name>E8MBC0_PHOS4</name>
<dbReference type="Gene3D" id="3.30.565.10">
    <property type="entry name" value="Histidine kinase-like ATPase, C-terminal domain"/>
    <property type="match status" value="1"/>
</dbReference>
<keyword evidence="8" id="KW-0067">ATP-binding</keyword>
<evidence type="ECO:0000256" key="11">
    <source>
        <dbReference type="ARBA" id="ARBA00068150"/>
    </source>
</evidence>
<dbReference type="InterPro" id="IPR001789">
    <property type="entry name" value="Sig_transdc_resp-reg_receiver"/>
</dbReference>
<dbReference type="InterPro" id="IPR005467">
    <property type="entry name" value="His_kinase_dom"/>
</dbReference>
<dbReference type="PANTHER" id="PTHR45339">
    <property type="entry name" value="HYBRID SIGNAL TRANSDUCTION HISTIDINE KINASE J"/>
    <property type="match status" value="1"/>
</dbReference>
<evidence type="ECO:0000313" key="17">
    <source>
        <dbReference type="Proteomes" id="UP000006228"/>
    </source>
</evidence>
<evidence type="ECO:0000259" key="15">
    <source>
        <dbReference type="PROSITE" id="PS50110"/>
    </source>
</evidence>
<dbReference type="PROSITE" id="PS50110">
    <property type="entry name" value="RESPONSE_REGULATORY"/>
    <property type="match status" value="1"/>
</dbReference>
<keyword evidence="9" id="KW-0902">Two-component regulatory system</keyword>
<dbReference type="FunFam" id="3.30.565.10:FF:000010">
    <property type="entry name" value="Sensor histidine kinase RcsC"/>
    <property type="match status" value="1"/>
</dbReference>
<reference evidence="16 17" key="1">
    <citation type="journal article" date="2012" name="Int. J. Syst. Evol. Microbiol.">
        <title>Vibrio caribbeanicus sp. nov., isolated from the marine sponge Scleritoderma cyanea.</title>
        <authorList>
            <person name="Hoffmann M."/>
            <person name="Monday S.R."/>
            <person name="Allard M.W."/>
            <person name="Strain E.A."/>
            <person name="Whittaker P."/>
            <person name="Naum M."/>
            <person name="McCarthy P.J."/>
            <person name="Lopez J.V."/>
            <person name="Fischer M."/>
            <person name="Brown E.W."/>
        </authorList>
    </citation>
    <scope>NUCLEOTIDE SEQUENCE [LARGE SCALE GENOMIC DNA]</scope>
    <source>
        <strain evidence="17">DSMZ 21326</strain>
    </source>
</reference>
<dbReference type="InterPro" id="IPR011006">
    <property type="entry name" value="CheY-like_superfamily"/>
</dbReference>
<keyword evidence="13" id="KW-0472">Membrane</keyword>
<dbReference type="Gene3D" id="1.10.287.130">
    <property type="match status" value="1"/>
</dbReference>
<keyword evidence="7" id="KW-0378">Hydrolase</keyword>
<keyword evidence="6" id="KW-0418">Kinase</keyword>
<evidence type="ECO:0000256" key="3">
    <source>
        <dbReference type="ARBA" id="ARBA00022553"/>
    </source>
</evidence>
<dbReference type="AlphaFoldDB" id="E8MBC0"/>
<evidence type="ECO:0000256" key="10">
    <source>
        <dbReference type="ARBA" id="ARBA00064003"/>
    </source>
</evidence>
<evidence type="ECO:0000313" key="16">
    <source>
        <dbReference type="EMBL" id="EGA68703.1"/>
    </source>
</evidence>
<evidence type="ECO:0000256" key="13">
    <source>
        <dbReference type="SAM" id="Phobius"/>
    </source>
</evidence>
<dbReference type="SMART" id="SM00448">
    <property type="entry name" value="REC"/>
    <property type="match status" value="1"/>
</dbReference>